<dbReference type="Pfam" id="PF12850">
    <property type="entry name" value="Metallophos_2"/>
    <property type="match status" value="1"/>
</dbReference>
<dbReference type="OrthoDB" id="9785951at2"/>
<dbReference type="InterPro" id="IPR029052">
    <property type="entry name" value="Metallo-depent_PP-like"/>
</dbReference>
<dbReference type="EMBL" id="CP018632">
    <property type="protein sequence ID" value="ASJ73337.1"/>
    <property type="molecule type" value="Genomic_DNA"/>
</dbReference>
<organism evidence="3 4">
    <name type="scientific">Granulosicoccus antarcticus IMCC3135</name>
    <dbReference type="NCBI Taxonomy" id="1192854"/>
    <lineage>
        <taxon>Bacteria</taxon>
        <taxon>Pseudomonadati</taxon>
        <taxon>Pseudomonadota</taxon>
        <taxon>Gammaproteobacteria</taxon>
        <taxon>Chromatiales</taxon>
        <taxon>Granulosicoccaceae</taxon>
        <taxon>Granulosicoccus</taxon>
    </lineage>
</organism>
<dbReference type="Proteomes" id="UP000250079">
    <property type="component" value="Chromosome"/>
</dbReference>
<dbReference type="Gene3D" id="3.60.21.10">
    <property type="match status" value="1"/>
</dbReference>
<evidence type="ECO:0000256" key="1">
    <source>
        <dbReference type="ARBA" id="ARBA00008950"/>
    </source>
</evidence>
<evidence type="ECO:0000313" key="3">
    <source>
        <dbReference type="EMBL" id="ASJ73337.1"/>
    </source>
</evidence>
<name>A0A2Z2NZT0_9GAMM</name>
<keyword evidence="4" id="KW-1185">Reference proteome</keyword>
<evidence type="ECO:0000313" key="4">
    <source>
        <dbReference type="Proteomes" id="UP000250079"/>
    </source>
</evidence>
<reference evidence="3 4" key="1">
    <citation type="submission" date="2016-12" db="EMBL/GenBank/DDBJ databases">
        <authorList>
            <person name="Song W.-J."/>
            <person name="Kurnit D.M."/>
        </authorList>
    </citation>
    <scope>NUCLEOTIDE SEQUENCE [LARGE SCALE GENOMIC DNA]</scope>
    <source>
        <strain evidence="3 4">IMCC3135</strain>
    </source>
</reference>
<dbReference type="SUPFAM" id="SSF56300">
    <property type="entry name" value="Metallo-dependent phosphatases"/>
    <property type="match status" value="1"/>
</dbReference>
<accession>A0A2Z2NZT0</accession>
<gene>
    <name evidence="3" type="ORF">IMCC3135_16275</name>
</gene>
<dbReference type="AlphaFoldDB" id="A0A2Z2NZT0"/>
<dbReference type="KEGG" id="gai:IMCC3135_16275"/>
<protein>
    <recommendedName>
        <fullName evidence="2">Calcineurin-like phosphoesterase domain-containing protein</fullName>
    </recommendedName>
</protein>
<evidence type="ECO:0000259" key="2">
    <source>
        <dbReference type="Pfam" id="PF12850"/>
    </source>
</evidence>
<dbReference type="InterPro" id="IPR024654">
    <property type="entry name" value="Calcineurin-like_PHP_lpxH"/>
</dbReference>
<comment type="similarity">
    <text evidence="1">Belongs to the metallophosphoesterase superfamily. YfcE family.</text>
</comment>
<dbReference type="RefSeq" id="WP_088918548.1">
    <property type="nucleotide sequence ID" value="NZ_CP018632.1"/>
</dbReference>
<feature type="domain" description="Calcineurin-like phosphoesterase" evidence="2">
    <location>
        <begin position="3"/>
        <end position="57"/>
    </location>
</feature>
<proteinExistence type="inferred from homology"/>
<sequence>MTRVGIISDTHGLLRSEALEALQGSDYIVHGGDIGKGEIVETLSQIAPVTAIHGNIDKGEIRA</sequence>